<dbReference type="InterPro" id="IPR012340">
    <property type="entry name" value="NA-bd_OB-fold"/>
</dbReference>
<dbReference type="InterPro" id="IPR000266">
    <property type="entry name" value="Ribosomal_uS17"/>
</dbReference>
<reference evidence="5 6" key="1">
    <citation type="submission" date="2018-05" db="EMBL/GenBank/DDBJ databases">
        <title>Genome sequencing and assembly of the regulated plant pathogen Lachnellula willkommii and related sister species for the development of diagnostic species identification markers.</title>
        <authorList>
            <person name="Giroux E."/>
            <person name="Bilodeau G."/>
        </authorList>
    </citation>
    <scope>NUCLEOTIDE SEQUENCE [LARGE SCALE GENOMIC DNA]</scope>
    <source>
        <strain evidence="5 6">CBS 185.66</strain>
    </source>
</reference>
<evidence type="ECO:0000256" key="1">
    <source>
        <dbReference type="ARBA" id="ARBA00010254"/>
    </source>
</evidence>
<dbReference type="GeneID" id="41986858"/>
<comment type="similarity">
    <text evidence="1">Belongs to the universal ribosomal protein uS17 family.</text>
</comment>
<dbReference type="GO" id="GO:0005840">
    <property type="term" value="C:ribosome"/>
    <property type="evidence" value="ECO:0007669"/>
    <property type="project" value="UniProtKB-KW"/>
</dbReference>
<dbReference type="Proteomes" id="UP000431533">
    <property type="component" value="Unassembled WGS sequence"/>
</dbReference>
<dbReference type="RefSeq" id="XP_031003470.1">
    <property type="nucleotide sequence ID" value="XM_031151595.1"/>
</dbReference>
<evidence type="ECO:0000256" key="4">
    <source>
        <dbReference type="SAM" id="MobiDB-lite"/>
    </source>
</evidence>
<comment type="caution">
    <text evidence="5">The sequence shown here is derived from an EMBL/GenBank/DDBJ whole genome shotgun (WGS) entry which is preliminary data.</text>
</comment>
<protein>
    <recommendedName>
        <fullName evidence="7">37S ribosomal protein S17, mitochondrial</fullName>
    </recommendedName>
</protein>
<accession>A0A8H8TY94</accession>
<evidence type="ECO:0000256" key="3">
    <source>
        <dbReference type="ARBA" id="ARBA00023274"/>
    </source>
</evidence>
<evidence type="ECO:0000313" key="6">
    <source>
        <dbReference type="Proteomes" id="UP000431533"/>
    </source>
</evidence>
<organism evidence="5 6">
    <name type="scientific">Lachnellula hyalina</name>
    <dbReference type="NCBI Taxonomy" id="1316788"/>
    <lineage>
        <taxon>Eukaryota</taxon>
        <taxon>Fungi</taxon>
        <taxon>Dikarya</taxon>
        <taxon>Ascomycota</taxon>
        <taxon>Pezizomycotina</taxon>
        <taxon>Leotiomycetes</taxon>
        <taxon>Helotiales</taxon>
        <taxon>Lachnaceae</taxon>
        <taxon>Lachnellula</taxon>
    </lineage>
</organism>
<dbReference type="SUPFAM" id="SSF50249">
    <property type="entry name" value="Nucleic acid-binding proteins"/>
    <property type="match status" value="1"/>
</dbReference>
<dbReference type="EMBL" id="QGMH01000121">
    <property type="protein sequence ID" value="TVY24682.1"/>
    <property type="molecule type" value="Genomic_DNA"/>
</dbReference>
<proteinExistence type="inferred from homology"/>
<evidence type="ECO:0000313" key="5">
    <source>
        <dbReference type="EMBL" id="TVY24682.1"/>
    </source>
</evidence>
<evidence type="ECO:0008006" key="7">
    <source>
        <dbReference type="Google" id="ProtNLM"/>
    </source>
</evidence>
<feature type="region of interest" description="Disordered" evidence="4">
    <location>
        <begin position="119"/>
        <end position="142"/>
    </location>
</feature>
<keyword evidence="2" id="KW-0689">Ribosomal protein</keyword>
<sequence>MRLQIQKLAASASRQMNAVVVSSGLMAKTVKVRIGVQKWNNQIQKDFNKTSHLLVHDPRSSLRTGDVISISSGWRVSKNVHHVVRAIVAPFGEPIESRPAVPSEEERLKERAVKRAEKLKRRKEARRMEMVDGKGEGERIES</sequence>
<gene>
    <name evidence="5" type="ORF">LHYA1_G006660</name>
</gene>
<dbReference type="AlphaFoldDB" id="A0A8H8TY94"/>
<dbReference type="Pfam" id="PF00366">
    <property type="entry name" value="Ribosomal_S17"/>
    <property type="match status" value="1"/>
</dbReference>
<keyword evidence="3" id="KW-0687">Ribonucleoprotein</keyword>
<dbReference type="GO" id="GO:0006412">
    <property type="term" value="P:translation"/>
    <property type="evidence" value="ECO:0007669"/>
    <property type="project" value="InterPro"/>
</dbReference>
<dbReference type="OrthoDB" id="274752at2759"/>
<keyword evidence="6" id="KW-1185">Reference proteome</keyword>
<name>A0A8H8TY94_9HELO</name>
<evidence type="ECO:0000256" key="2">
    <source>
        <dbReference type="ARBA" id="ARBA00022980"/>
    </source>
</evidence>
<dbReference type="Gene3D" id="2.40.50.140">
    <property type="entry name" value="Nucleic acid-binding proteins"/>
    <property type="match status" value="1"/>
</dbReference>
<dbReference type="GO" id="GO:1990904">
    <property type="term" value="C:ribonucleoprotein complex"/>
    <property type="evidence" value="ECO:0007669"/>
    <property type="project" value="UniProtKB-KW"/>
</dbReference>
<feature type="compositionally biased region" description="Basic and acidic residues" evidence="4">
    <location>
        <begin position="126"/>
        <end position="142"/>
    </location>
</feature>
<dbReference type="GO" id="GO:0003735">
    <property type="term" value="F:structural constituent of ribosome"/>
    <property type="evidence" value="ECO:0007669"/>
    <property type="project" value="InterPro"/>
</dbReference>